<dbReference type="PROSITE" id="PS52016">
    <property type="entry name" value="TONB_DEPENDENT_REC_3"/>
    <property type="match status" value="1"/>
</dbReference>
<evidence type="ECO:0000256" key="7">
    <source>
        <dbReference type="ARBA" id="ARBA00023065"/>
    </source>
</evidence>
<dbReference type="SUPFAM" id="SSF56935">
    <property type="entry name" value="Porins"/>
    <property type="match status" value="1"/>
</dbReference>
<dbReference type="AlphaFoldDB" id="A0A7Z7HS46"/>
<dbReference type="PANTHER" id="PTHR32552">
    <property type="entry name" value="FERRICHROME IRON RECEPTOR-RELATED"/>
    <property type="match status" value="1"/>
</dbReference>
<evidence type="ECO:0000256" key="6">
    <source>
        <dbReference type="ARBA" id="ARBA00023004"/>
    </source>
</evidence>
<evidence type="ECO:0000259" key="15">
    <source>
        <dbReference type="Pfam" id="PF07715"/>
    </source>
</evidence>
<dbReference type="GO" id="GO:0006826">
    <property type="term" value="P:iron ion transport"/>
    <property type="evidence" value="ECO:0007669"/>
    <property type="project" value="UniProtKB-KW"/>
</dbReference>
<evidence type="ECO:0000256" key="10">
    <source>
        <dbReference type="ARBA" id="ARBA00023237"/>
    </source>
</evidence>
<evidence type="ECO:0000256" key="4">
    <source>
        <dbReference type="ARBA" id="ARBA00022496"/>
    </source>
</evidence>
<dbReference type="Proteomes" id="UP000242886">
    <property type="component" value="Chromosome SDENCHOL"/>
</dbReference>
<dbReference type="InterPro" id="IPR012910">
    <property type="entry name" value="Plug_dom"/>
</dbReference>
<feature type="chain" id="PRO_5031069040" evidence="13">
    <location>
        <begin position="27"/>
        <end position="771"/>
    </location>
</feature>
<keyword evidence="13" id="KW-0732">Signal</keyword>
<protein>
    <submittedName>
        <fullName evidence="16">TonB-dependent receptor</fullName>
    </submittedName>
</protein>
<dbReference type="EMBL" id="LT837803">
    <property type="protein sequence ID" value="SMB26750.1"/>
    <property type="molecule type" value="Genomic_DNA"/>
</dbReference>
<dbReference type="Gene3D" id="2.40.170.20">
    <property type="entry name" value="TonB-dependent receptor, beta-barrel domain"/>
    <property type="match status" value="1"/>
</dbReference>
<keyword evidence="7" id="KW-0406">Ion transport</keyword>
<evidence type="ECO:0000256" key="8">
    <source>
        <dbReference type="ARBA" id="ARBA00023077"/>
    </source>
</evidence>
<feature type="domain" description="TonB-dependent receptor plug" evidence="15">
    <location>
        <begin position="49"/>
        <end position="159"/>
    </location>
</feature>
<reference evidence="16" key="1">
    <citation type="submission" date="2017-03" db="EMBL/GenBank/DDBJ databases">
        <authorList>
            <consortium name="AG Boll"/>
        </authorList>
    </citation>
    <scope>NUCLEOTIDE SEQUENCE [LARGE SCALE GENOMIC DNA]</scope>
    <source>
        <strain evidence="16">Chol</strain>
    </source>
</reference>
<evidence type="ECO:0000256" key="3">
    <source>
        <dbReference type="ARBA" id="ARBA00022452"/>
    </source>
</evidence>
<evidence type="ECO:0000256" key="13">
    <source>
        <dbReference type="SAM" id="SignalP"/>
    </source>
</evidence>
<feature type="domain" description="TonB-dependent receptor-like beta-barrel" evidence="14">
    <location>
        <begin position="267"/>
        <end position="736"/>
    </location>
</feature>
<keyword evidence="5 11" id="KW-0812">Transmembrane</keyword>
<dbReference type="InterPro" id="IPR039426">
    <property type="entry name" value="TonB-dep_rcpt-like"/>
</dbReference>
<proteinExistence type="inferred from homology"/>
<evidence type="ECO:0000256" key="1">
    <source>
        <dbReference type="ARBA" id="ARBA00004571"/>
    </source>
</evidence>
<keyword evidence="3 11" id="KW-1134">Transmembrane beta strand</keyword>
<dbReference type="GO" id="GO:0009279">
    <property type="term" value="C:cell outer membrane"/>
    <property type="evidence" value="ECO:0007669"/>
    <property type="project" value="UniProtKB-SubCell"/>
</dbReference>
<evidence type="ECO:0000256" key="12">
    <source>
        <dbReference type="RuleBase" id="RU003357"/>
    </source>
</evidence>
<dbReference type="RefSeq" id="WP_154716734.1">
    <property type="nucleotide sequence ID" value="NZ_LT837803.1"/>
</dbReference>
<comment type="similarity">
    <text evidence="11 12">Belongs to the TonB-dependent receptor family.</text>
</comment>
<dbReference type="Pfam" id="PF00593">
    <property type="entry name" value="TonB_dep_Rec_b-barrel"/>
    <property type="match status" value="1"/>
</dbReference>
<name>A0A7Z7HS46_9PROT</name>
<evidence type="ECO:0000259" key="14">
    <source>
        <dbReference type="Pfam" id="PF00593"/>
    </source>
</evidence>
<keyword evidence="9 11" id="KW-0472">Membrane</keyword>
<keyword evidence="4" id="KW-0410">Iron transport</keyword>
<feature type="signal peptide" evidence="13">
    <location>
        <begin position="1"/>
        <end position="26"/>
    </location>
</feature>
<dbReference type="PANTHER" id="PTHR32552:SF81">
    <property type="entry name" value="TONB-DEPENDENT OUTER MEMBRANE RECEPTOR"/>
    <property type="match status" value="1"/>
</dbReference>
<evidence type="ECO:0000256" key="9">
    <source>
        <dbReference type="ARBA" id="ARBA00023136"/>
    </source>
</evidence>
<keyword evidence="16" id="KW-0675">Receptor</keyword>
<dbReference type="Pfam" id="PF07715">
    <property type="entry name" value="Plug"/>
    <property type="match status" value="1"/>
</dbReference>
<keyword evidence="17" id="KW-1185">Reference proteome</keyword>
<evidence type="ECO:0000313" key="17">
    <source>
        <dbReference type="Proteomes" id="UP000242886"/>
    </source>
</evidence>
<gene>
    <name evidence="16" type="ORF">SDENCHOL_20202</name>
</gene>
<organism evidence="16 17">
    <name type="scientific">Sterolibacterium denitrificans</name>
    <dbReference type="NCBI Taxonomy" id="157592"/>
    <lineage>
        <taxon>Bacteria</taxon>
        <taxon>Pseudomonadati</taxon>
        <taxon>Pseudomonadota</taxon>
        <taxon>Betaproteobacteria</taxon>
        <taxon>Nitrosomonadales</taxon>
        <taxon>Sterolibacteriaceae</taxon>
        <taxon>Sterolibacterium</taxon>
    </lineage>
</organism>
<keyword evidence="10 11" id="KW-0998">Cell outer membrane</keyword>
<keyword evidence="6" id="KW-0408">Iron</keyword>
<evidence type="ECO:0000256" key="2">
    <source>
        <dbReference type="ARBA" id="ARBA00022448"/>
    </source>
</evidence>
<dbReference type="InterPro" id="IPR036942">
    <property type="entry name" value="Beta-barrel_TonB_sf"/>
</dbReference>
<evidence type="ECO:0000313" key="16">
    <source>
        <dbReference type="EMBL" id="SMB26750.1"/>
    </source>
</evidence>
<comment type="subcellular location">
    <subcellularLocation>
        <location evidence="1 11">Cell outer membrane</location>
        <topology evidence="1 11">Multi-pass membrane protein</topology>
    </subcellularLocation>
</comment>
<dbReference type="InterPro" id="IPR000531">
    <property type="entry name" value="Beta-barrel_TonB"/>
</dbReference>
<keyword evidence="2 11" id="KW-0813">Transport</keyword>
<sequence length="771" mass="84095">MHQSSGFTVRLLPLLISAAFSGQTLAAEEATEEVLEEVIVTAQKRAERLQDVPLSVTAISGAQLENRGIRSAADLNALAPNVTVKSAQPGSGLTAALNIRGIGGGMPAIWSDSAIGMYLDGAYIGKTQGALLDMLELERVEVLRGPQGTLFGKNTEGGAINFITRKPSGEFGGIVGFDVGSRGHQVAKASIDLPQMGIMKLGFSLRDERRDGTVDNPNGPKWNNRNRNAQRLAASFDISRDLKVDYAYDHTDIDEAPTAISLYDPQGYANLYPGTFIGILDGYFGAALRPMITPYASKNYPTSIASDPGREYFTKLKASGHALTVNYALNGTNNLKYILSKRKMHYREMLDLDGTPIHVFNAGKDTFYDTSSHELQWVGNTERMNYVAGLYLFEDDGYTLTNQSGHFFTFSPLAIGNNLLYYRTKTDAKAIYGQFDYKLTDSLTGTLGVRRSWEEKQGYLWKQYGPLHAVSGETPGTFVPGFTPQSNKAKFSATTPVAALSYKLNPQLTVFGRVAKGFKSGGFPLEAQTAAQAMTPYHQETSTAFELGAKSTFNDGKAQLNATLFSTDVNEYHINQLPPGGISPVTVNAGKLKSEGLEVEGVYQLADGWRLQATYGYLHMKFKEYNTFNPFGVIVNIADNTVASYAPKHQLTLNLDGRLARTPIGILRGIVDYSYTSSYLNYHGQITPVGTNVAIGNTVEESTLPSLSMVNARLLLTGVPIGGPGTGELSLWVRNLTNVKKQATHIDLAGFYRIAGWTDPRMVGMSFNYKW</sequence>
<evidence type="ECO:0000256" key="11">
    <source>
        <dbReference type="PROSITE-ProRule" id="PRU01360"/>
    </source>
</evidence>
<evidence type="ECO:0000256" key="5">
    <source>
        <dbReference type="ARBA" id="ARBA00022692"/>
    </source>
</evidence>
<accession>A0A7Z7HS46</accession>
<keyword evidence="8 12" id="KW-0798">TonB box</keyword>